<dbReference type="InParanoid" id="D2UXJ5"/>
<proteinExistence type="predicted"/>
<feature type="domain" description="RFTS" evidence="4">
    <location>
        <begin position="76"/>
        <end position="127"/>
    </location>
</feature>
<evidence type="ECO:0000313" key="5">
    <source>
        <dbReference type="EMBL" id="EFC50296.1"/>
    </source>
</evidence>
<evidence type="ECO:0000313" key="6">
    <source>
        <dbReference type="Proteomes" id="UP000006671"/>
    </source>
</evidence>
<accession>D2UXJ5</accession>
<dbReference type="Proteomes" id="UP000006671">
    <property type="component" value="Unassembled WGS sequence"/>
</dbReference>
<protein>
    <submittedName>
        <fullName evidence="5">Predicted protein</fullName>
    </submittedName>
</protein>
<dbReference type="VEuPathDB" id="AmoebaDB:NAEGRDRAFT_61147"/>
<keyword evidence="2" id="KW-0539">Nucleus</keyword>
<dbReference type="AlphaFoldDB" id="D2UXJ5"/>
<keyword evidence="6" id="KW-1185">Reference proteome</keyword>
<organism evidence="6">
    <name type="scientific">Naegleria gruberi</name>
    <name type="common">Amoeba</name>
    <dbReference type="NCBI Taxonomy" id="5762"/>
    <lineage>
        <taxon>Eukaryota</taxon>
        <taxon>Discoba</taxon>
        <taxon>Heterolobosea</taxon>
        <taxon>Tetramitia</taxon>
        <taxon>Eutetramitia</taxon>
        <taxon>Vahlkampfiidae</taxon>
        <taxon>Naegleria</taxon>
    </lineage>
</organism>
<reference evidence="5 6" key="1">
    <citation type="journal article" date="2010" name="Cell">
        <title>The genome of Naegleria gruberi illuminates early eukaryotic versatility.</title>
        <authorList>
            <person name="Fritz-Laylin L.K."/>
            <person name="Prochnik S.E."/>
            <person name="Ginger M.L."/>
            <person name="Dacks J.B."/>
            <person name="Carpenter M.L."/>
            <person name="Field M.C."/>
            <person name="Kuo A."/>
            <person name="Paredez A."/>
            <person name="Chapman J."/>
            <person name="Pham J."/>
            <person name="Shu S."/>
            <person name="Neupane R."/>
            <person name="Cipriano M."/>
            <person name="Mancuso J."/>
            <person name="Tu H."/>
            <person name="Salamov A."/>
            <person name="Lindquist E."/>
            <person name="Shapiro H."/>
            <person name="Lucas S."/>
            <person name="Grigoriev I.V."/>
            <person name="Cande W.Z."/>
            <person name="Fulton C."/>
            <person name="Rokhsar D.S."/>
            <person name="Dawson S.C."/>
        </authorList>
    </citation>
    <scope>NUCLEOTIDE SEQUENCE [LARGE SCALE GENOMIC DNA]</scope>
    <source>
        <strain evidence="5 6">NEG-M</strain>
    </source>
</reference>
<dbReference type="KEGG" id="ngr:NAEGRDRAFT_61147"/>
<evidence type="ECO:0000259" key="4">
    <source>
        <dbReference type="Pfam" id="PF12047"/>
    </source>
</evidence>
<dbReference type="GeneID" id="8863586"/>
<dbReference type="Pfam" id="PF12047">
    <property type="entry name" value="DNMT1-RFD"/>
    <property type="match status" value="1"/>
</dbReference>
<dbReference type="EMBL" id="GG738845">
    <property type="protein sequence ID" value="EFC50296.1"/>
    <property type="molecule type" value="Genomic_DNA"/>
</dbReference>
<evidence type="ECO:0000256" key="1">
    <source>
        <dbReference type="ARBA" id="ARBA00004123"/>
    </source>
</evidence>
<dbReference type="GO" id="GO:0005634">
    <property type="term" value="C:nucleus"/>
    <property type="evidence" value="ECO:0007669"/>
    <property type="project" value="UniProtKB-SubCell"/>
</dbReference>
<name>D2UXJ5_NAEGR</name>
<comment type="subcellular location">
    <subcellularLocation>
        <location evidence="1">Nucleus</location>
    </subcellularLocation>
</comment>
<evidence type="ECO:0000256" key="3">
    <source>
        <dbReference type="SAM" id="MobiDB-lite"/>
    </source>
</evidence>
<evidence type="ECO:0000256" key="2">
    <source>
        <dbReference type="ARBA" id="ARBA00023242"/>
    </source>
</evidence>
<gene>
    <name evidence="5" type="ORF">NAEGRDRAFT_61147</name>
</gene>
<dbReference type="RefSeq" id="XP_002683040.1">
    <property type="nucleotide sequence ID" value="XM_002682994.1"/>
</dbReference>
<feature type="region of interest" description="Disordered" evidence="3">
    <location>
        <begin position="231"/>
        <end position="290"/>
    </location>
</feature>
<sequence length="348" mass="41017">MKLTQINYQEDEITKDYLIGDSCLINNFELKDTRNDEMKSLEFISDNNSSICLYGFLQKHPRNTTNSFFVKILHLKQWNFSESGDIIVQSSRYWYKLLNPSPEYAPTFDLFEQRHNLWRELKPILMSWTSDLSRCEEEDELSMIKNNITIEKVLQKLPNTNEDYLLDHAQFLYDQILQDTSSFSIHGSDVNQMMNTPLLFSLKENRFKKKENQMIKITKETALMDGIELSDSDSYDEKDFGTTSEDESEDTNSEPTQSKSKRRKYKKRETPNKKKKTNHEEKGKRQKKAMKQVYTTAHKMEEGIPSRNYFLEKEFSPQLLSELSVKYEPGICHSGKLIDFTFLNNLNF</sequence>
<feature type="compositionally biased region" description="Basic and acidic residues" evidence="3">
    <location>
        <begin position="268"/>
        <end position="283"/>
    </location>
</feature>
<dbReference type="InterPro" id="IPR022702">
    <property type="entry name" value="Cytosine_MeTrfase1_RFD"/>
</dbReference>